<reference evidence="2 3" key="1">
    <citation type="submission" date="2016-11" db="EMBL/GenBank/DDBJ databases">
        <title>The macronuclear genome of Stentor coeruleus: a giant cell with tiny introns.</title>
        <authorList>
            <person name="Slabodnick M."/>
            <person name="Ruby J.G."/>
            <person name="Reiff S.B."/>
            <person name="Swart E.C."/>
            <person name="Gosai S."/>
            <person name="Prabakaran S."/>
            <person name="Witkowska E."/>
            <person name="Larue G.E."/>
            <person name="Fisher S."/>
            <person name="Freeman R.M."/>
            <person name="Gunawardena J."/>
            <person name="Chu W."/>
            <person name="Stover N.A."/>
            <person name="Gregory B.D."/>
            <person name="Nowacki M."/>
            <person name="Derisi J."/>
            <person name="Roy S.W."/>
            <person name="Marshall W.F."/>
            <person name="Sood P."/>
        </authorList>
    </citation>
    <scope>NUCLEOTIDE SEQUENCE [LARGE SCALE GENOMIC DNA]</scope>
    <source>
        <strain evidence="2">WM001</strain>
    </source>
</reference>
<dbReference type="Proteomes" id="UP000187209">
    <property type="component" value="Unassembled WGS sequence"/>
</dbReference>
<organism evidence="2 3">
    <name type="scientific">Stentor coeruleus</name>
    <dbReference type="NCBI Taxonomy" id="5963"/>
    <lineage>
        <taxon>Eukaryota</taxon>
        <taxon>Sar</taxon>
        <taxon>Alveolata</taxon>
        <taxon>Ciliophora</taxon>
        <taxon>Postciliodesmatophora</taxon>
        <taxon>Heterotrichea</taxon>
        <taxon>Heterotrichida</taxon>
        <taxon>Stentoridae</taxon>
        <taxon>Stentor</taxon>
    </lineage>
</organism>
<dbReference type="EMBL" id="MPUH01001103">
    <property type="protein sequence ID" value="OMJ70286.1"/>
    <property type="molecule type" value="Genomic_DNA"/>
</dbReference>
<name>A0A1R2B0K3_9CILI</name>
<keyword evidence="3" id="KW-1185">Reference proteome</keyword>
<dbReference type="AlphaFoldDB" id="A0A1R2B0K3"/>
<comment type="caution">
    <text evidence="2">The sequence shown here is derived from an EMBL/GenBank/DDBJ whole genome shotgun (WGS) entry which is preliminary data.</text>
</comment>
<keyword evidence="1" id="KW-0175">Coiled coil</keyword>
<evidence type="ECO:0000256" key="1">
    <source>
        <dbReference type="SAM" id="Coils"/>
    </source>
</evidence>
<proteinExistence type="predicted"/>
<evidence type="ECO:0000313" key="2">
    <source>
        <dbReference type="EMBL" id="OMJ70286.1"/>
    </source>
</evidence>
<feature type="coiled-coil region" evidence="1">
    <location>
        <begin position="136"/>
        <end position="208"/>
    </location>
</feature>
<gene>
    <name evidence="2" type="ORF">SteCoe_31773</name>
</gene>
<dbReference type="OrthoDB" id="320463at2759"/>
<sequence>MWSMNEPMTTRRQTRLKFLDQESEQLRTYKSDLEFCLINTKHLLIEILSAQIIFSHRRIDSSVETEIITHVPLKNLETAIEKNYNYLNAFKKLKRERDLMLGKVLISEQLAEESLRKEQELIQESDDQINDMKYVLDKKEARNINLKGKIESTEAKISKLKNQSLVILPLSEDNLNLFKNTEKLKTSLSKLSKKLQIAEMQTEELSEHYKTLSVYLEKYKILLKNPMVRSKKSANLTSTQTLDMPIYVSIEDSNSSSSEICFPDKLQIEAKFRPSLPKLDLIKVAKSSIQEKNTQNPIYSQLKYKSEYLEKKLKEKTEFLNDLRRQIKTQMQKNVCLMVEINGKKVGTNLGKVVKKKRKRAMSNTLEYLTNEGNEYNKALVADESEKKEVKSSNESLGNISSFNGSEVAKMDFQEPDSILFEYMHEINHD</sequence>
<evidence type="ECO:0000313" key="3">
    <source>
        <dbReference type="Proteomes" id="UP000187209"/>
    </source>
</evidence>
<accession>A0A1R2B0K3</accession>
<protein>
    <submittedName>
        <fullName evidence="2">Uncharacterized protein</fullName>
    </submittedName>
</protein>